<dbReference type="EMBL" id="JH971390">
    <property type="protein sequence ID" value="EKM79079.1"/>
    <property type="molecule type" value="Genomic_DNA"/>
</dbReference>
<evidence type="ECO:0000313" key="2">
    <source>
        <dbReference type="Proteomes" id="UP000008493"/>
    </source>
</evidence>
<dbReference type="HOGENOM" id="CLU_117252_0_0_1"/>
<dbReference type="Proteomes" id="UP000008493">
    <property type="component" value="Unassembled WGS sequence"/>
</dbReference>
<reference evidence="2" key="1">
    <citation type="journal article" date="2012" name="Proc. Natl. Acad. Sci. U.S.A.">
        <title>Genome sequence of the button mushroom Agaricus bisporus reveals mechanisms governing adaptation to a humic-rich ecological niche.</title>
        <authorList>
            <person name="Morin E."/>
            <person name="Kohler A."/>
            <person name="Baker A.R."/>
            <person name="Foulongne-Oriol M."/>
            <person name="Lombard V."/>
            <person name="Nagy L.G."/>
            <person name="Ohm R.A."/>
            <person name="Patyshakuliyeva A."/>
            <person name="Brun A."/>
            <person name="Aerts A.L."/>
            <person name="Bailey A.M."/>
            <person name="Billette C."/>
            <person name="Coutinho P.M."/>
            <person name="Deakin G."/>
            <person name="Doddapaneni H."/>
            <person name="Floudas D."/>
            <person name="Grimwood J."/>
            <person name="Hilden K."/>
            <person name="Kuees U."/>
            <person name="LaButti K.M."/>
            <person name="Lapidus A."/>
            <person name="Lindquist E.A."/>
            <person name="Lucas S.M."/>
            <person name="Murat C."/>
            <person name="Riley R.W."/>
            <person name="Salamov A.A."/>
            <person name="Schmutz J."/>
            <person name="Subramanian V."/>
            <person name="Woesten H.A.B."/>
            <person name="Xu J."/>
            <person name="Eastwood D.C."/>
            <person name="Foster G.D."/>
            <person name="Sonnenberg A.S."/>
            <person name="Cullen D."/>
            <person name="de Vries R.P."/>
            <person name="Lundell T."/>
            <person name="Hibbett D.S."/>
            <person name="Henrissat B."/>
            <person name="Burton K.S."/>
            <person name="Kerrigan R.W."/>
            <person name="Challen M.P."/>
            <person name="Grigoriev I.V."/>
            <person name="Martin F."/>
        </authorList>
    </citation>
    <scope>NUCLEOTIDE SEQUENCE [LARGE SCALE GENOMIC DNA]</scope>
    <source>
        <strain evidence="2">JB137-S8 / ATCC MYA-4627 / FGSC 10392</strain>
    </source>
</reference>
<name>K5VXB0_AGABU</name>
<dbReference type="OrthoDB" id="3270336at2759"/>
<dbReference type="OMA" id="RFWEKRT"/>
<accession>K5VXB0</accession>
<dbReference type="GeneID" id="18829342"/>
<proteinExistence type="predicted"/>
<dbReference type="InParanoid" id="K5VXB0"/>
<protein>
    <submittedName>
        <fullName evidence="1">Uncharacterized protein</fullName>
    </submittedName>
</protein>
<dbReference type="KEGG" id="abp:AGABI1DRAFT39932"/>
<gene>
    <name evidence="1" type="ORF">AGABI1DRAFT_39932</name>
</gene>
<sequence length="247" mass="28610">MVCRLKERLDDASNDRLDESAVVRELVSEGVRFHTVVRRDELGEVDPELPSSTYVPMRFSDHIYNQQDLDFYHKQCHKIMSSPRARAALMRGGFARRVGLQYMKCCEALRGPCGTHDNPKYMFVAKNVNGVEYVDDELSDEEYNMLCGVYIQFTGNGLHVAKVSWFPQSWVFEGSGLDLGRWTEYAERFWEKRTEAMLNEKIDNNLRGPLNVTQWRSKLRGLADARRASSKVEKWSRDFLLQRVGSI</sequence>
<organism evidence="1 2">
    <name type="scientific">Agaricus bisporus var. burnettii (strain JB137-S8 / ATCC MYA-4627 / FGSC 10392)</name>
    <name type="common">White button mushroom</name>
    <dbReference type="NCBI Taxonomy" id="597362"/>
    <lineage>
        <taxon>Eukaryota</taxon>
        <taxon>Fungi</taxon>
        <taxon>Dikarya</taxon>
        <taxon>Basidiomycota</taxon>
        <taxon>Agaricomycotina</taxon>
        <taxon>Agaricomycetes</taxon>
        <taxon>Agaricomycetidae</taxon>
        <taxon>Agaricales</taxon>
        <taxon>Agaricineae</taxon>
        <taxon>Agaricaceae</taxon>
        <taxon>Agaricus</taxon>
    </lineage>
</organism>
<dbReference type="AlphaFoldDB" id="K5VXB0"/>
<keyword evidence="2" id="KW-1185">Reference proteome</keyword>
<evidence type="ECO:0000313" key="1">
    <source>
        <dbReference type="EMBL" id="EKM79079.1"/>
    </source>
</evidence>
<dbReference type="RefSeq" id="XP_007329673.1">
    <property type="nucleotide sequence ID" value="XM_007329611.1"/>
</dbReference>